<dbReference type="EMBL" id="UGHF01000001">
    <property type="protein sequence ID" value="STO61080.1"/>
    <property type="molecule type" value="Genomic_DNA"/>
</dbReference>
<accession>A0A1V4B0C4</accession>
<keyword evidence="5 8" id="KW-0133">Cell shape</keyword>
<keyword evidence="6 9" id="KW-1133">Transmembrane helix</keyword>
<dbReference type="GO" id="GO:0005886">
    <property type="term" value="C:plasma membrane"/>
    <property type="evidence" value="ECO:0007669"/>
    <property type="project" value="UniProtKB-SubCell"/>
</dbReference>
<feature type="transmembrane region" description="Helical" evidence="9">
    <location>
        <begin position="38"/>
        <end position="62"/>
    </location>
</feature>
<comment type="subcellular location">
    <subcellularLocation>
        <location evidence="8">Cell inner membrane</location>
    </subcellularLocation>
    <subcellularLocation>
        <location evidence="1">Cell membrane</location>
        <topology evidence="1">Multi-pass membrane protein</topology>
    </subcellularLocation>
</comment>
<feature type="transmembrane region" description="Helical" evidence="9">
    <location>
        <begin position="68"/>
        <end position="88"/>
    </location>
</feature>
<dbReference type="InterPro" id="IPR007227">
    <property type="entry name" value="Cell_shape_determining_MreD"/>
</dbReference>
<dbReference type="InterPro" id="IPR026034">
    <property type="entry name" value="MreD_proteobac"/>
</dbReference>
<comment type="function">
    <text evidence="8">Involved in formation of the rod shape of the cell. May also contribute to regulation of formation of penicillin-binding proteins.</text>
</comment>
<feature type="transmembrane region" description="Helical" evidence="9">
    <location>
        <begin position="6"/>
        <end position="26"/>
    </location>
</feature>
<evidence type="ECO:0000256" key="8">
    <source>
        <dbReference type="PIRNR" id="PIRNR018472"/>
    </source>
</evidence>
<evidence type="ECO:0000313" key="13">
    <source>
        <dbReference type="Proteomes" id="UP000254496"/>
    </source>
</evidence>
<dbReference type="EMBL" id="UGHJ01000001">
    <property type="protein sequence ID" value="STO68052.1"/>
    <property type="molecule type" value="Genomic_DNA"/>
</dbReference>
<feature type="transmembrane region" description="Helical" evidence="9">
    <location>
        <begin position="100"/>
        <end position="126"/>
    </location>
</feature>
<reference evidence="12 13" key="1">
    <citation type="submission" date="2018-06" db="EMBL/GenBank/DDBJ databases">
        <authorList>
            <consortium name="Pathogen Informatics"/>
            <person name="Doyle S."/>
        </authorList>
    </citation>
    <scope>NUCLEOTIDE SEQUENCE [LARGE SCALE GENOMIC DNA]</scope>
    <source>
        <strain evidence="10 12">NCTC1659</strain>
        <strain evidence="11 13">NCTC8540</strain>
    </source>
</reference>
<keyword evidence="7 8" id="KW-0472">Membrane</keyword>
<keyword evidence="12" id="KW-1185">Reference proteome</keyword>
<dbReference type="PIRSF" id="PIRSF018472">
    <property type="entry name" value="MreD_proteobac"/>
    <property type="match status" value="1"/>
</dbReference>
<dbReference type="NCBIfam" id="TIGR03426">
    <property type="entry name" value="shape_MreD"/>
    <property type="match status" value="1"/>
</dbReference>
<keyword evidence="8" id="KW-0997">Cell inner membrane</keyword>
<dbReference type="GO" id="GO:0008360">
    <property type="term" value="P:regulation of cell shape"/>
    <property type="evidence" value="ECO:0007669"/>
    <property type="project" value="UniProtKB-UniRule"/>
</dbReference>
<evidence type="ECO:0000256" key="4">
    <source>
        <dbReference type="ARBA" id="ARBA00022692"/>
    </source>
</evidence>
<gene>
    <name evidence="10" type="primary">mreD</name>
    <name evidence="10" type="ORF">NCTC1659_02389</name>
    <name evidence="11" type="ORF">NCTC8540_00535</name>
</gene>
<evidence type="ECO:0000256" key="7">
    <source>
        <dbReference type="ARBA" id="ARBA00023136"/>
    </source>
</evidence>
<dbReference type="PANTHER" id="PTHR37484:SF1">
    <property type="entry name" value="ROD SHAPE-DETERMINING PROTEIN MRED"/>
    <property type="match status" value="1"/>
</dbReference>
<organism evidence="10 12">
    <name type="scientific">Canicola haemoglobinophilus</name>
    <dbReference type="NCBI Taxonomy" id="733"/>
    <lineage>
        <taxon>Bacteria</taxon>
        <taxon>Pseudomonadati</taxon>
        <taxon>Pseudomonadota</taxon>
        <taxon>Gammaproteobacteria</taxon>
        <taxon>Pasteurellales</taxon>
        <taxon>Pasteurellaceae</taxon>
        <taxon>Canicola</taxon>
    </lineage>
</organism>
<feature type="transmembrane region" description="Helical" evidence="9">
    <location>
        <begin position="132"/>
        <end position="152"/>
    </location>
</feature>
<keyword evidence="4 9" id="KW-0812">Transmembrane</keyword>
<evidence type="ECO:0000313" key="10">
    <source>
        <dbReference type="EMBL" id="STO61080.1"/>
    </source>
</evidence>
<protein>
    <recommendedName>
        <fullName evidence="8">Rod shape-determining protein MreD</fullName>
    </recommendedName>
</protein>
<sequence>MKAKFLLQILVVSCLFIFAFALELMPWPAAFQSFKPSWLVLVLLYWILAIPNKVSIGTAFVLGIIWDLILGSILGVHALVLSIFAYLIATNHLVLRNLSLWFQGILAMLFVITIRFSIFLIEYFLYSAHFNWQEIFGAIASGILWPWVFLLLRKIRRQLDLR</sequence>
<name>A0A1V4B0C4_9PAST</name>
<comment type="similarity">
    <text evidence="2 8">Belongs to the MreD family.</text>
</comment>
<dbReference type="RefSeq" id="WP_078218716.1">
    <property type="nucleotide sequence ID" value="NZ_MUXZ01000020.1"/>
</dbReference>
<evidence type="ECO:0000313" key="12">
    <source>
        <dbReference type="Proteomes" id="UP000254329"/>
    </source>
</evidence>
<proteinExistence type="inferred from homology"/>
<evidence type="ECO:0000256" key="3">
    <source>
        <dbReference type="ARBA" id="ARBA00022475"/>
    </source>
</evidence>
<dbReference type="STRING" id="733.B0186_07295"/>
<keyword evidence="3 8" id="KW-1003">Cell membrane</keyword>
<evidence type="ECO:0000256" key="5">
    <source>
        <dbReference type="ARBA" id="ARBA00022960"/>
    </source>
</evidence>
<dbReference type="OrthoDB" id="6647425at2"/>
<evidence type="ECO:0000313" key="11">
    <source>
        <dbReference type="EMBL" id="STO68052.1"/>
    </source>
</evidence>
<evidence type="ECO:0000256" key="9">
    <source>
        <dbReference type="SAM" id="Phobius"/>
    </source>
</evidence>
<evidence type="ECO:0000256" key="6">
    <source>
        <dbReference type="ARBA" id="ARBA00022989"/>
    </source>
</evidence>
<evidence type="ECO:0000256" key="1">
    <source>
        <dbReference type="ARBA" id="ARBA00004651"/>
    </source>
</evidence>
<dbReference type="Proteomes" id="UP000254496">
    <property type="component" value="Unassembled WGS sequence"/>
</dbReference>
<evidence type="ECO:0000256" key="2">
    <source>
        <dbReference type="ARBA" id="ARBA00007776"/>
    </source>
</evidence>
<dbReference type="Proteomes" id="UP000254329">
    <property type="component" value="Unassembled WGS sequence"/>
</dbReference>
<dbReference type="AlphaFoldDB" id="A0A1V4B0C4"/>
<dbReference type="Pfam" id="PF04093">
    <property type="entry name" value="MreD"/>
    <property type="match status" value="1"/>
</dbReference>
<dbReference type="PANTHER" id="PTHR37484">
    <property type="entry name" value="ROD SHAPE-DETERMINING PROTEIN MRED"/>
    <property type="match status" value="1"/>
</dbReference>